<dbReference type="GO" id="GO:0005524">
    <property type="term" value="F:ATP binding"/>
    <property type="evidence" value="ECO:0007669"/>
    <property type="project" value="InterPro"/>
</dbReference>
<dbReference type="GO" id="GO:0004674">
    <property type="term" value="F:protein serine/threonine kinase activity"/>
    <property type="evidence" value="ECO:0007669"/>
    <property type="project" value="TreeGrafter"/>
</dbReference>
<feature type="signal peptide" evidence="1">
    <location>
        <begin position="1"/>
        <end position="19"/>
    </location>
</feature>
<dbReference type="PRINTS" id="PR00109">
    <property type="entry name" value="TYRKINASE"/>
</dbReference>
<dbReference type="InterPro" id="IPR001245">
    <property type="entry name" value="Ser-Thr/Tyr_kinase_cat_dom"/>
</dbReference>
<dbReference type="VEuPathDB" id="FungiDB:SDRG_14552"/>
<keyword evidence="3" id="KW-0418">Kinase</keyword>
<dbReference type="InterPro" id="IPR032675">
    <property type="entry name" value="LRR_dom_sf"/>
</dbReference>
<proteinExistence type="predicted"/>
<reference evidence="3 4" key="1">
    <citation type="submission" date="2012-04" db="EMBL/GenBank/DDBJ databases">
        <title>The Genome Sequence of Saprolegnia declina VS20.</title>
        <authorList>
            <consortium name="The Broad Institute Genome Sequencing Platform"/>
            <person name="Russ C."/>
            <person name="Nusbaum C."/>
            <person name="Tyler B."/>
            <person name="van West P."/>
            <person name="Dieguez-Uribeondo J."/>
            <person name="de Bruijn I."/>
            <person name="Tripathy S."/>
            <person name="Jiang R."/>
            <person name="Young S.K."/>
            <person name="Zeng Q."/>
            <person name="Gargeya S."/>
            <person name="Fitzgerald M."/>
            <person name="Haas B."/>
            <person name="Abouelleil A."/>
            <person name="Alvarado L."/>
            <person name="Arachchi H.M."/>
            <person name="Berlin A."/>
            <person name="Chapman S.B."/>
            <person name="Goldberg J."/>
            <person name="Griggs A."/>
            <person name="Gujja S."/>
            <person name="Hansen M."/>
            <person name="Howarth C."/>
            <person name="Imamovic A."/>
            <person name="Larimer J."/>
            <person name="McCowen C."/>
            <person name="Montmayeur A."/>
            <person name="Murphy C."/>
            <person name="Neiman D."/>
            <person name="Pearson M."/>
            <person name="Priest M."/>
            <person name="Roberts A."/>
            <person name="Saif S."/>
            <person name="Shea T."/>
            <person name="Sisk P."/>
            <person name="Sykes S."/>
            <person name="Wortman J."/>
            <person name="Nusbaum C."/>
            <person name="Birren B."/>
        </authorList>
    </citation>
    <scope>NUCLEOTIDE SEQUENCE [LARGE SCALE GENOMIC DNA]</scope>
    <source>
        <strain evidence="3 4">VS20</strain>
    </source>
</reference>
<dbReference type="InParanoid" id="T0RDH2"/>
<dbReference type="SUPFAM" id="SSF52058">
    <property type="entry name" value="L domain-like"/>
    <property type="match status" value="1"/>
</dbReference>
<sequence>MMVSRYLVFLLSIAAVGAAQSLLAECQRYGHNSSSSDWFVYTNDAYCATRAYGCLLNTATCTSVNAAAASMNPNNQELKLPLCNAVGNIALSNASTLDLTNQDFVEMKDAVLPPSLEYLTIARSTVTGLVDPSQKERKVLPDSLTQFFALRSNLGTLSAAFTWPSSLLELYLTNAVVRSMPQIIAPALRNLVLINVTAPLRMLDLVPTQSVASMTLQDATLTSIVDRNWSNTQFLDLSNNRNLSTLFNVTLSPGLRYFGCFNCSLTNITVHQSTFEAFNRLEIAFPETSSPSSGFGYDKPITTDAAACAALQGSVQKLQPLQRFLNVELCVLPDPNPAIPLEATPEEATTHTGLIVGCTIGGLVVVGLLVAYGLRRRANDAHADGYYYCRTINNATDGTGDYSEMGLNVDDLRMHKLDVGDYVVTGKKPLASGAFGEVWLGAYGNDKVAIKRIKDRRVESVRKFIDEITLMAKMDSDFIVAFVGVGWRRPIEIEVVVEYMDLGDLRNYLRTTSAAQFDWRQKASTIMSIVRGLVYLHTFEPAIIHRDLKSRNVLLDAKKGTKLTDFGASREASDANMTNGIGTYQWMAPEVIMGTDYTIAADIYSFGVILSELSTHAVPYGDEINPATGRAYTQQAIMTKVTSGKLRPTFESVTTPTWVRKMGHQCLAASPDDRPTALLLTSMVQCAMSQSV</sequence>
<dbReference type="SUPFAM" id="SSF56112">
    <property type="entry name" value="Protein kinase-like (PK-like)"/>
    <property type="match status" value="1"/>
</dbReference>
<dbReference type="InterPro" id="IPR000719">
    <property type="entry name" value="Prot_kinase_dom"/>
</dbReference>
<evidence type="ECO:0000313" key="3">
    <source>
        <dbReference type="EMBL" id="EQC27642.1"/>
    </source>
</evidence>
<protein>
    <submittedName>
        <fullName evidence="3">TKL protein kinase</fullName>
    </submittedName>
</protein>
<dbReference type="PANTHER" id="PTHR44329:SF214">
    <property type="entry name" value="PROTEIN KINASE DOMAIN-CONTAINING PROTEIN"/>
    <property type="match status" value="1"/>
</dbReference>
<keyword evidence="1" id="KW-0732">Signal</keyword>
<dbReference type="EMBL" id="JH767205">
    <property type="protein sequence ID" value="EQC27642.1"/>
    <property type="molecule type" value="Genomic_DNA"/>
</dbReference>
<dbReference type="Gene3D" id="1.10.510.10">
    <property type="entry name" value="Transferase(Phosphotransferase) domain 1"/>
    <property type="match status" value="1"/>
</dbReference>
<feature type="domain" description="Protein kinase" evidence="2">
    <location>
        <begin position="424"/>
        <end position="688"/>
    </location>
</feature>
<dbReference type="AlphaFoldDB" id="T0RDH2"/>
<keyword evidence="3" id="KW-0808">Transferase</keyword>
<dbReference type="PROSITE" id="PS50011">
    <property type="entry name" value="PROTEIN_KINASE_DOM"/>
    <property type="match status" value="1"/>
</dbReference>
<dbReference type="OrthoDB" id="4062651at2759"/>
<evidence type="ECO:0000259" key="2">
    <source>
        <dbReference type="PROSITE" id="PS50011"/>
    </source>
</evidence>
<dbReference type="Gene3D" id="3.30.200.20">
    <property type="entry name" value="Phosphorylase Kinase, domain 1"/>
    <property type="match status" value="1"/>
</dbReference>
<dbReference type="PROSITE" id="PS00108">
    <property type="entry name" value="PROTEIN_KINASE_ST"/>
    <property type="match status" value="1"/>
</dbReference>
<name>T0RDH2_SAPDV</name>
<accession>T0RDH2</accession>
<dbReference type="Gene3D" id="3.80.10.10">
    <property type="entry name" value="Ribonuclease Inhibitor"/>
    <property type="match status" value="1"/>
</dbReference>
<dbReference type="Pfam" id="PF00069">
    <property type="entry name" value="Pkinase"/>
    <property type="match status" value="1"/>
</dbReference>
<gene>
    <name evidence="3" type="ORF">SDRG_14552</name>
</gene>
<organism evidence="3 4">
    <name type="scientific">Saprolegnia diclina (strain VS20)</name>
    <dbReference type="NCBI Taxonomy" id="1156394"/>
    <lineage>
        <taxon>Eukaryota</taxon>
        <taxon>Sar</taxon>
        <taxon>Stramenopiles</taxon>
        <taxon>Oomycota</taxon>
        <taxon>Saprolegniomycetes</taxon>
        <taxon>Saprolegniales</taxon>
        <taxon>Saprolegniaceae</taxon>
        <taxon>Saprolegnia</taxon>
    </lineage>
</organism>
<feature type="chain" id="PRO_5004583900" evidence="1">
    <location>
        <begin position="20"/>
        <end position="692"/>
    </location>
</feature>
<keyword evidence="4" id="KW-1185">Reference proteome</keyword>
<dbReference type="Proteomes" id="UP000030762">
    <property type="component" value="Unassembled WGS sequence"/>
</dbReference>
<dbReference type="GeneID" id="19955279"/>
<dbReference type="SMART" id="SM00220">
    <property type="entry name" value="S_TKc"/>
    <property type="match status" value="1"/>
</dbReference>
<dbReference type="InterPro" id="IPR008271">
    <property type="entry name" value="Ser/Thr_kinase_AS"/>
</dbReference>
<dbReference type="eggNOG" id="KOG0192">
    <property type="taxonomic scope" value="Eukaryota"/>
</dbReference>
<dbReference type="STRING" id="1156394.T0RDH2"/>
<dbReference type="RefSeq" id="XP_008618910.1">
    <property type="nucleotide sequence ID" value="XM_008620688.1"/>
</dbReference>
<dbReference type="InterPro" id="IPR051681">
    <property type="entry name" value="Ser/Thr_Kinases-Pseudokinases"/>
</dbReference>
<dbReference type="InterPro" id="IPR011009">
    <property type="entry name" value="Kinase-like_dom_sf"/>
</dbReference>
<evidence type="ECO:0000313" key="4">
    <source>
        <dbReference type="Proteomes" id="UP000030762"/>
    </source>
</evidence>
<dbReference type="PANTHER" id="PTHR44329">
    <property type="entry name" value="SERINE/THREONINE-PROTEIN KINASE TNNI3K-RELATED"/>
    <property type="match status" value="1"/>
</dbReference>
<evidence type="ECO:0000256" key="1">
    <source>
        <dbReference type="SAM" id="SignalP"/>
    </source>
</evidence>